<sequence>MLRVLTGMGYPNGTAAATGSVTTRPRRQANSTKRNSSRGRQFPGYARWLQTCGT</sequence>
<feature type="compositionally biased region" description="Polar residues" evidence="1">
    <location>
        <begin position="15"/>
        <end position="34"/>
    </location>
</feature>
<evidence type="ECO:0000313" key="2">
    <source>
        <dbReference type="EMBL" id="AIQ90169.1"/>
    </source>
</evidence>
<organism evidence="2 3">
    <name type="scientific">Methylobacterium oryzae CBMB20</name>
    <dbReference type="NCBI Taxonomy" id="693986"/>
    <lineage>
        <taxon>Bacteria</taxon>
        <taxon>Pseudomonadati</taxon>
        <taxon>Pseudomonadota</taxon>
        <taxon>Alphaproteobacteria</taxon>
        <taxon>Hyphomicrobiales</taxon>
        <taxon>Methylobacteriaceae</taxon>
        <taxon>Methylobacterium</taxon>
    </lineage>
</organism>
<dbReference type="STRING" id="693986.MOC_2414"/>
<feature type="region of interest" description="Disordered" evidence="1">
    <location>
        <begin position="1"/>
        <end position="54"/>
    </location>
</feature>
<keyword evidence="3" id="KW-1185">Reference proteome</keyword>
<reference evidence="2 3" key="1">
    <citation type="journal article" date="2014" name="PLoS ONE">
        <title>Genome Information of Methylobacterium oryzae, a Plant-Probiotic Methylotroph in the Phyllosphere.</title>
        <authorList>
            <person name="Kwak M.J."/>
            <person name="Jeong H."/>
            <person name="Madhaiyan M."/>
            <person name="Lee Y."/>
            <person name="Sa T.M."/>
            <person name="Oh T.K."/>
            <person name="Kim J.F."/>
        </authorList>
    </citation>
    <scope>NUCLEOTIDE SEQUENCE [LARGE SCALE GENOMIC DNA]</scope>
    <source>
        <strain evidence="2 3">CBMB20</strain>
    </source>
</reference>
<protein>
    <submittedName>
        <fullName evidence="2">Protein of unassigned function</fullName>
    </submittedName>
</protein>
<dbReference type="EMBL" id="CP003811">
    <property type="protein sequence ID" value="AIQ90169.1"/>
    <property type="molecule type" value="Genomic_DNA"/>
</dbReference>
<accession>A0A089Q6F7</accession>
<dbReference type="HOGENOM" id="CLU_3045243_0_0_5"/>
<evidence type="ECO:0000256" key="1">
    <source>
        <dbReference type="SAM" id="MobiDB-lite"/>
    </source>
</evidence>
<dbReference type="Proteomes" id="UP000029492">
    <property type="component" value="Chromosome"/>
</dbReference>
<gene>
    <name evidence="2" type="ORF">MOC_2414</name>
</gene>
<dbReference type="AlphaFoldDB" id="A0A089Q6F7"/>
<dbReference type="KEGG" id="mor:MOC_2414"/>
<proteinExistence type="predicted"/>
<name>A0A089Q6F7_9HYPH</name>
<evidence type="ECO:0000313" key="3">
    <source>
        <dbReference type="Proteomes" id="UP000029492"/>
    </source>
</evidence>